<dbReference type="InterPro" id="IPR050007">
    <property type="entry name" value="OtnK"/>
</dbReference>
<protein>
    <recommendedName>
        <fullName evidence="11">3-oxo-tetronate kinase</fullName>
        <ecNumber evidence="10">2.7.1.217</ecNumber>
    </recommendedName>
    <alternativeName>
        <fullName evidence="12">3-dehydrotetronate 4-kinase</fullName>
    </alternativeName>
</protein>
<dbReference type="SUPFAM" id="SSF142764">
    <property type="entry name" value="YgbK-like"/>
    <property type="match status" value="1"/>
</dbReference>
<dbReference type="RefSeq" id="WP_152200121.1">
    <property type="nucleotide sequence ID" value="NZ_VUKF01000003.1"/>
</dbReference>
<feature type="domain" description="Four-carbon acid sugar kinase nucleotide binding" evidence="14">
    <location>
        <begin position="258"/>
        <end position="414"/>
    </location>
</feature>
<evidence type="ECO:0000256" key="11">
    <source>
        <dbReference type="ARBA" id="ARBA00039461"/>
    </source>
</evidence>
<dbReference type="EMBL" id="WHJE01000149">
    <property type="protein sequence ID" value="KAE8762582.1"/>
    <property type="molecule type" value="Genomic_DNA"/>
</dbReference>
<keyword evidence="6" id="KW-0119">Carbohydrate metabolism</keyword>
<evidence type="ECO:0000256" key="10">
    <source>
        <dbReference type="ARBA" id="ARBA00039095"/>
    </source>
</evidence>
<evidence type="ECO:0000256" key="1">
    <source>
        <dbReference type="ARBA" id="ARBA00005715"/>
    </source>
</evidence>
<dbReference type="OrthoDB" id="191465at2"/>
<evidence type="ECO:0000259" key="14">
    <source>
        <dbReference type="Pfam" id="PF17042"/>
    </source>
</evidence>
<evidence type="ECO:0000256" key="12">
    <source>
        <dbReference type="ARBA" id="ARBA00041377"/>
    </source>
</evidence>
<dbReference type="InterPro" id="IPR037051">
    <property type="entry name" value="4-carb_acid_sugar_kinase_N_sf"/>
</dbReference>
<comment type="function">
    <text evidence="9">Catalyzes the ATP-dependent phosphorylation of 3-oxo-tetronate to 3-oxo-tetronate 4-phosphate.</text>
</comment>
<dbReference type="InterPro" id="IPR042213">
    <property type="entry name" value="NBD_C_sf"/>
</dbReference>
<evidence type="ECO:0000256" key="4">
    <source>
        <dbReference type="ARBA" id="ARBA00022777"/>
    </source>
</evidence>
<dbReference type="EC" id="2.7.1.217" evidence="10"/>
<evidence type="ECO:0000256" key="9">
    <source>
        <dbReference type="ARBA" id="ARBA00037335"/>
    </source>
</evidence>
<feature type="domain" description="Four-carbon acid sugar kinase N-terminal" evidence="13">
    <location>
        <begin position="12"/>
        <end position="238"/>
    </location>
</feature>
<dbReference type="Pfam" id="PF17042">
    <property type="entry name" value="NBD_C"/>
    <property type="match status" value="1"/>
</dbReference>
<proteinExistence type="inferred from homology"/>
<gene>
    <name evidence="15" type="ORF">GB883_18620</name>
</gene>
<evidence type="ECO:0000313" key="16">
    <source>
        <dbReference type="Proteomes" id="UP000451860"/>
    </source>
</evidence>
<reference evidence="15 16" key="1">
    <citation type="submission" date="2019-10" db="EMBL/GenBank/DDBJ databases">
        <title>Georgenia wutianyii sp. nov. and Georgenia yuyongxinii sp. nov. isolated from plateau pika (Ochotona curzoniae) in the Qinghai-Tibet plateau of China.</title>
        <authorList>
            <person name="Tian Z."/>
        </authorList>
    </citation>
    <scope>NUCLEOTIDE SEQUENCE [LARGE SCALE GENOMIC DNA]</scope>
    <source>
        <strain evidence="15 16">DSM 21501</strain>
    </source>
</reference>
<dbReference type="Gene3D" id="3.40.980.20">
    <property type="entry name" value="Four-carbon acid sugar kinase, nucleotide binding domain"/>
    <property type="match status" value="1"/>
</dbReference>
<evidence type="ECO:0000256" key="2">
    <source>
        <dbReference type="ARBA" id="ARBA00022679"/>
    </source>
</evidence>
<dbReference type="GO" id="GO:0016301">
    <property type="term" value="F:kinase activity"/>
    <property type="evidence" value="ECO:0007669"/>
    <property type="project" value="UniProtKB-KW"/>
</dbReference>
<evidence type="ECO:0000256" key="5">
    <source>
        <dbReference type="ARBA" id="ARBA00022840"/>
    </source>
</evidence>
<dbReference type="InterPro" id="IPR010737">
    <property type="entry name" value="4-carb_acid_sugar_kinase_N"/>
</dbReference>
<organism evidence="15 16">
    <name type="scientific">Georgenia thermotolerans</name>
    <dbReference type="NCBI Taxonomy" id="527326"/>
    <lineage>
        <taxon>Bacteria</taxon>
        <taxon>Bacillati</taxon>
        <taxon>Actinomycetota</taxon>
        <taxon>Actinomycetes</taxon>
        <taxon>Micrococcales</taxon>
        <taxon>Bogoriellaceae</taxon>
        <taxon>Georgenia</taxon>
    </lineage>
</organism>
<dbReference type="Proteomes" id="UP000451860">
    <property type="component" value="Unassembled WGS sequence"/>
</dbReference>
<keyword evidence="4" id="KW-0418">Kinase</keyword>
<dbReference type="Gene3D" id="3.40.50.10840">
    <property type="entry name" value="Putative sugar-binding, N-terminal domain"/>
    <property type="match status" value="1"/>
</dbReference>
<dbReference type="Pfam" id="PF07005">
    <property type="entry name" value="SBD_N"/>
    <property type="match status" value="1"/>
</dbReference>
<sequence length="426" mass="43581">MSGGTSAAPPRLGVVADDYTGALDVGSVLRERGHQVELRFGPPPPDARPAADVVVVALKTRTAPREDAVGQSLGAATWLLDRGAVQLYLKYAATFENPANIGPVLDALSDLAGADGRHPVLVCPAVPSYGRTVYQGHLFVGDRLVSEAPEGRHPLTPKDDPRLARLLAAATHRRVGLVPWEVVVEGAAATAAALDELAGHGVGYAVADVLCDADLDTLGAAARGHRLVSGAAGLAGALLGRAGAGPPAAAPDEDLAGAVVAGSCSVQTQEQLRRFEAVRPVFRFVPTMVAAGRDVAGEALAFARTHLPTGPVGIAATAPPEVVRREQAALGVEVAAQLVESTLAAVAEGLVGAGVRRLVVAGGETSGAVVARLGIARVSIEQAVAPGVAWVHASEALPRWVLLKSGPLGDPDLLLRALLADRRAQR</sequence>
<dbReference type="GO" id="GO:0005524">
    <property type="term" value="F:ATP binding"/>
    <property type="evidence" value="ECO:0007669"/>
    <property type="project" value="UniProtKB-KW"/>
</dbReference>
<name>A0A7J5UJN0_9MICO</name>
<keyword evidence="5" id="KW-0067">ATP-binding</keyword>
<dbReference type="InterPro" id="IPR031475">
    <property type="entry name" value="NBD_C"/>
</dbReference>
<evidence type="ECO:0000313" key="15">
    <source>
        <dbReference type="EMBL" id="KAE8762582.1"/>
    </source>
</evidence>
<keyword evidence="3" id="KW-0547">Nucleotide-binding</keyword>
<evidence type="ECO:0000256" key="8">
    <source>
        <dbReference type="ARBA" id="ARBA00036346"/>
    </source>
</evidence>
<evidence type="ECO:0000256" key="3">
    <source>
        <dbReference type="ARBA" id="ARBA00022741"/>
    </source>
</evidence>
<keyword evidence="2" id="KW-0808">Transferase</keyword>
<dbReference type="NCBIfam" id="NF043035">
    <property type="entry name" value="OxoTetrKin"/>
    <property type="match status" value="1"/>
</dbReference>
<dbReference type="AlphaFoldDB" id="A0A7J5UJN0"/>
<comment type="caution">
    <text evidence="15">The sequence shown here is derived from an EMBL/GenBank/DDBJ whole genome shotgun (WGS) entry which is preliminary data.</text>
</comment>
<evidence type="ECO:0000256" key="7">
    <source>
        <dbReference type="ARBA" id="ARBA00035898"/>
    </source>
</evidence>
<evidence type="ECO:0000256" key="6">
    <source>
        <dbReference type="ARBA" id="ARBA00023277"/>
    </source>
</evidence>
<comment type="catalytic activity">
    <reaction evidence="8">
        <text>3-dehydro-D-erythronate + ATP = 3-dehydro-4-O-phospho-D-erythronate + ADP + H(+)</text>
        <dbReference type="Rhea" id="RHEA:52556"/>
        <dbReference type="ChEBI" id="CHEBI:15378"/>
        <dbReference type="ChEBI" id="CHEBI:30616"/>
        <dbReference type="ChEBI" id="CHEBI:57958"/>
        <dbReference type="ChEBI" id="CHEBI:136593"/>
        <dbReference type="ChEBI" id="CHEBI:456216"/>
        <dbReference type="EC" id="2.7.1.217"/>
    </reaction>
</comment>
<keyword evidence="16" id="KW-1185">Reference proteome</keyword>
<comment type="catalytic activity">
    <reaction evidence="7">
        <text>3-dehydro-L-erythronate + ATP = 3-dehydro-4-O-phospho-L-erythronate + ADP + H(+)</text>
        <dbReference type="Rhea" id="RHEA:52552"/>
        <dbReference type="ChEBI" id="CHEBI:15378"/>
        <dbReference type="ChEBI" id="CHEBI:30616"/>
        <dbReference type="ChEBI" id="CHEBI:136592"/>
        <dbReference type="ChEBI" id="CHEBI:136670"/>
        <dbReference type="ChEBI" id="CHEBI:456216"/>
        <dbReference type="EC" id="2.7.1.217"/>
    </reaction>
</comment>
<evidence type="ECO:0000259" key="13">
    <source>
        <dbReference type="Pfam" id="PF07005"/>
    </source>
</evidence>
<comment type="similarity">
    <text evidence="1">Belongs to the four-carbon acid sugar kinase family.</text>
</comment>
<accession>A0A7J5UJN0</accession>